<keyword evidence="5 6" id="KW-0408">Iron</keyword>
<feature type="compositionally biased region" description="Polar residues" evidence="7">
    <location>
        <begin position="18"/>
        <end position="39"/>
    </location>
</feature>
<evidence type="ECO:0000256" key="6">
    <source>
        <dbReference type="RuleBase" id="RU362121"/>
    </source>
</evidence>
<reference evidence="9 10" key="2">
    <citation type="submission" date="2018-11" db="EMBL/GenBank/DDBJ databases">
        <authorList>
            <consortium name="Pathogen Informatics"/>
        </authorList>
    </citation>
    <scope>NUCLEOTIDE SEQUENCE [LARGE SCALE GENOMIC DNA]</scope>
</reference>
<dbReference type="WBParaSite" id="TCNE_0000151701-mRNA-1">
    <property type="protein sequence ID" value="TCNE_0000151701-mRNA-1"/>
    <property type="gene ID" value="TCNE_0000151701"/>
</dbReference>
<dbReference type="Proteomes" id="UP000050794">
    <property type="component" value="Unassembled WGS sequence"/>
</dbReference>
<proteinExistence type="inferred from homology"/>
<evidence type="ECO:0000256" key="2">
    <source>
        <dbReference type="ARBA" id="ARBA00022617"/>
    </source>
</evidence>
<dbReference type="GO" id="GO:0046872">
    <property type="term" value="F:metal ion binding"/>
    <property type="evidence" value="ECO:0007669"/>
    <property type="project" value="UniProtKB-UniRule"/>
</dbReference>
<evidence type="ECO:0000256" key="5">
    <source>
        <dbReference type="ARBA" id="ARBA00023004"/>
    </source>
</evidence>
<dbReference type="InterPro" id="IPR008333">
    <property type="entry name" value="Cbr1-like_FAD-bd_dom"/>
</dbReference>
<dbReference type="SUPFAM" id="SSF63380">
    <property type="entry name" value="Riboflavin synthase domain-like"/>
    <property type="match status" value="1"/>
</dbReference>
<reference evidence="11" key="1">
    <citation type="submission" date="2016-06" db="UniProtKB">
        <authorList>
            <consortium name="WormBaseParasite"/>
        </authorList>
    </citation>
    <scope>IDENTIFICATION</scope>
</reference>
<dbReference type="SMART" id="SM01117">
    <property type="entry name" value="Cyt-b5"/>
    <property type="match status" value="1"/>
</dbReference>
<dbReference type="Pfam" id="PF00970">
    <property type="entry name" value="FAD_binding_6"/>
    <property type="match status" value="1"/>
</dbReference>
<dbReference type="GO" id="GO:0006801">
    <property type="term" value="P:superoxide metabolic process"/>
    <property type="evidence" value="ECO:0007669"/>
    <property type="project" value="TreeGrafter"/>
</dbReference>
<comment type="similarity">
    <text evidence="1">Belongs to the flavoprotein pyridine nucleotide cytochrome reductase family.</text>
</comment>
<dbReference type="InterPro" id="IPR051872">
    <property type="entry name" value="Cytochrome_b5/Flavoprotein_Rdt"/>
</dbReference>
<evidence type="ECO:0000256" key="3">
    <source>
        <dbReference type="ARBA" id="ARBA00022723"/>
    </source>
</evidence>
<evidence type="ECO:0000256" key="4">
    <source>
        <dbReference type="ARBA" id="ARBA00023002"/>
    </source>
</evidence>
<dbReference type="InterPro" id="IPR017938">
    <property type="entry name" value="Riboflavin_synthase-like_b-brl"/>
</dbReference>
<name>A0A183TZ48_TOXCA</name>
<keyword evidence="3 6" id="KW-0479">Metal-binding</keyword>
<dbReference type="GO" id="GO:0005783">
    <property type="term" value="C:endoplasmic reticulum"/>
    <property type="evidence" value="ECO:0007669"/>
    <property type="project" value="TreeGrafter"/>
</dbReference>
<evidence type="ECO:0000313" key="11">
    <source>
        <dbReference type="WBParaSite" id="TCNE_0000151701-mRNA-1"/>
    </source>
</evidence>
<keyword evidence="4" id="KW-0560">Oxidoreductase</keyword>
<feature type="domain" description="Cytochrome b5 heme-binding" evidence="8">
    <location>
        <begin position="97"/>
        <end position="173"/>
    </location>
</feature>
<dbReference type="PANTHER" id="PTHR46237:SF1">
    <property type="entry name" value="CYTOCHROME B5 REDUCTASE 4"/>
    <property type="match status" value="1"/>
</dbReference>
<feature type="region of interest" description="Disordered" evidence="7">
    <location>
        <begin position="1"/>
        <end position="39"/>
    </location>
</feature>
<keyword evidence="10" id="KW-1185">Reference proteome</keyword>
<evidence type="ECO:0000259" key="8">
    <source>
        <dbReference type="PROSITE" id="PS50255"/>
    </source>
</evidence>
<sequence length="430" mass="48382">MNVSGDGVDNAAKEGSSTRDVTQPSENTSLSVPQVSMNSEADGSEHLNAKIEIMMLIKVPRSGRSKGGRLKVALQPGRGIMDWVKLTSGRHIASKQLPFVGDAELKRHTTVDDCWVLLEDKVYDVTEYLSFHPGGVDELMRAAGCDGTRLFNKYHAWINQDTMLKACFVGYFRGDRNKLSKPKSSWSPVEGECIEECDCESGEEGAAVDELFTKLNIRITEVSEGNVHLTCEKWADLKSENVCVDVIGNCVRVLIRPFGKSRPLALTWSGIPKLLTSSPFTVSVESSTIKVHFEHSEDMAIFSSVDLISVEEDPGRFIYFFQLLYRPCTIKEMRQATRNIYLYRMNMSHNTCFALPVGHHVNLKINKNGFAFVIRCITMVEFIRPYTPVLLEESGRTISFLIKVYEDGKFSCALRRLKPGWCNFKRSFCL</sequence>
<evidence type="ECO:0000313" key="10">
    <source>
        <dbReference type="Proteomes" id="UP000050794"/>
    </source>
</evidence>
<dbReference type="InterPro" id="IPR001199">
    <property type="entry name" value="Cyt_B5-like_heme/steroid-bd"/>
</dbReference>
<dbReference type="InterPro" id="IPR036400">
    <property type="entry name" value="Cyt_B5-like_heme/steroid_sf"/>
</dbReference>
<dbReference type="Pfam" id="PF00173">
    <property type="entry name" value="Cyt-b5"/>
    <property type="match status" value="1"/>
</dbReference>
<protein>
    <submittedName>
        <fullName evidence="11">Cytochrome b5 heme-binding domain-containing protein</fullName>
    </submittedName>
</protein>
<dbReference type="Gene3D" id="3.10.120.10">
    <property type="entry name" value="Cytochrome b5-like heme/steroid binding domain"/>
    <property type="match status" value="1"/>
</dbReference>
<dbReference type="GO" id="GO:0020037">
    <property type="term" value="F:heme binding"/>
    <property type="evidence" value="ECO:0007669"/>
    <property type="project" value="UniProtKB-UniRule"/>
</dbReference>
<dbReference type="Gene3D" id="2.40.30.10">
    <property type="entry name" value="Translation factors"/>
    <property type="match status" value="1"/>
</dbReference>
<organism evidence="10 11">
    <name type="scientific">Toxocara canis</name>
    <name type="common">Canine roundworm</name>
    <dbReference type="NCBI Taxonomy" id="6265"/>
    <lineage>
        <taxon>Eukaryota</taxon>
        <taxon>Metazoa</taxon>
        <taxon>Ecdysozoa</taxon>
        <taxon>Nematoda</taxon>
        <taxon>Chromadorea</taxon>
        <taxon>Rhabditida</taxon>
        <taxon>Spirurina</taxon>
        <taxon>Ascaridomorpha</taxon>
        <taxon>Ascaridoidea</taxon>
        <taxon>Toxocaridae</taxon>
        <taxon>Toxocara</taxon>
    </lineage>
</organism>
<dbReference type="PROSITE" id="PS00191">
    <property type="entry name" value="CYTOCHROME_B5_1"/>
    <property type="match status" value="1"/>
</dbReference>
<dbReference type="InterPro" id="IPR018506">
    <property type="entry name" value="Cyt_B5_heme-BS"/>
</dbReference>
<evidence type="ECO:0000313" key="9">
    <source>
        <dbReference type="EMBL" id="VDM26312.1"/>
    </source>
</evidence>
<dbReference type="SUPFAM" id="SSF55856">
    <property type="entry name" value="Cytochrome b5-like heme/steroid binding domain"/>
    <property type="match status" value="1"/>
</dbReference>
<evidence type="ECO:0000256" key="7">
    <source>
        <dbReference type="SAM" id="MobiDB-lite"/>
    </source>
</evidence>
<accession>A0A183TZ48</accession>
<dbReference type="PANTHER" id="PTHR46237">
    <property type="entry name" value="CYTOCHROME B5 REDUCTASE 4 FAMILY MEMBER"/>
    <property type="match status" value="1"/>
</dbReference>
<dbReference type="PROSITE" id="PS50255">
    <property type="entry name" value="CYTOCHROME_B5_2"/>
    <property type="match status" value="1"/>
</dbReference>
<keyword evidence="2 6" id="KW-0349">Heme</keyword>
<dbReference type="FunFam" id="3.10.120.10:FF:000001">
    <property type="entry name" value="Cytochrome b5 reductase 4"/>
    <property type="match status" value="1"/>
</dbReference>
<gene>
    <name evidence="9" type="ORF">TCNE_LOCUS1518</name>
</gene>
<dbReference type="EMBL" id="UYWY01001171">
    <property type="protein sequence ID" value="VDM26312.1"/>
    <property type="molecule type" value="Genomic_DNA"/>
</dbReference>
<dbReference type="AlphaFoldDB" id="A0A183TZ48"/>
<evidence type="ECO:0000256" key="1">
    <source>
        <dbReference type="ARBA" id="ARBA00006105"/>
    </source>
</evidence>
<dbReference type="GO" id="GO:0004128">
    <property type="term" value="F:cytochrome-b5 reductase activity, acting on NAD(P)H"/>
    <property type="evidence" value="ECO:0007669"/>
    <property type="project" value="TreeGrafter"/>
</dbReference>
<comment type="similarity">
    <text evidence="6">Belongs to the cytochrome b5 family.</text>
</comment>